<dbReference type="RefSeq" id="WP_012373531.1">
    <property type="nucleotide sequence ID" value="NC_010571.1"/>
</dbReference>
<dbReference type="SMART" id="SM00850">
    <property type="entry name" value="LytTR"/>
    <property type="match status" value="1"/>
</dbReference>
<gene>
    <name evidence="4" type="ordered locus">Oter_0704</name>
</gene>
<evidence type="ECO:0000313" key="5">
    <source>
        <dbReference type="Proteomes" id="UP000007013"/>
    </source>
</evidence>
<keyword evidence="1" id="KW-0597">Phosphoprotein</keyword>
<dbReference type="SUPFAM" id="SSF52172">
    <property type="entry name" value="CheY-like"/>
    <property type="match status" value="1"/>
</dbReference>
<dbReference type="STRING" id="452637.Oter_0704"/>
<dbReference type="PANTHER" id="PTHR37299:SF1">
    <property type="entry name" value="STAGE 0 SPORULATION PROTEIN A HOMOLOG"/>
    <property type="match status" value="1"/>
</dbReference>
<dbReference type="Gene3D" id="2.40.50.1020">
    <property type="entry name" value="LytTr DNA-binding domain"/>
    <property type="match status" value="1"/>
</dbReference>
<dbReference type="AlphaFoldDB" id="B1ZUF0"/>
<dbReference type="PROSITE" id="PS50110">
    <property type="entry name" value="RESPONSE_REGULATORY"/>
    <property type="match status" value="1"/>
</dbReference>
<dbReference type="EMBL" id="CP001032">
    <property type="protein sequence ID" value="ACB73993.1"/>
    <property type="molecule type" value="Genomic_DNA"/>
</dbReference>
<dbReference type="Gene3D" id="3.40.50.2300">
    <property type="match status" value="1"/>
</dbReference>
<dbReference type="InterPro" id="IPR046947">
    <property type="entry name" value="LytR-like"/>
</dbReference>
<evidence type="ECO:0000259" key="3">
    <source>
        <dbReference type="PROSITE" id="PS50930"/>
    </source>
</evidence>
<dbReference type="Proteomes" id="UP000007013">
    <property type="component" value="Chromosome"/>
</dbReference>
<evidence type="ECO:0000256" key="1">
    <source>
        <dbReference type="PROSITE-ProRule" id="PRU00169"/>
    </source>
</evidence>
<reference evidence="4 5" key="1">
    <citation type="journal article" date="2011" name="J. Bacteriol.">
        <title>Genome sequence of the verrucomicrobium Opitutus terrae PB90-1, an abundant inhabitant of rice paddy soil ecosystems.</title>
        <authorList>
            <person name="van Passel M.W."/>
            <person name="Kant R."/>
            <person name="Palva A."/>
            <person name="Copeland A."/>
            <person name="Lucas S."/>
            <person name="Lapidus A."/>
            <person name="Glavina del Rio T."/>
            <person name="Pitluck S."/>
            <person name="Goltsman E."/>
            <person name="Clum A."/>
            <person name="Sun H."/>
            <person name="Schmutz J."/>
            <person name="Larimer F.W."/>
            <person name="Land M.L."/>
            <person name="Hauser L."/>
            <person name="Kyrpides N."/>
            <person name="Mikhailova N."/>
            <person name="Richardson P.P."/>
            <person name="Janssen P.H."/>
            <person name="de Vos W.M."/>
            <person name="Smidt H."/>
        </authorList>
    </citation>
    <scope>NUCLEOTIDE SEQUENCE [LARGE SCALE GENOMIC DNA]</scope>
    <source>
        <strain evidence="5">DSM 11246 / JCM 15787 / PB90-1</strain>
    </source>
</reference>
<sequence length="276" mass="30593">MKTIRVLIVDDEPLAREGLALMAGADPAVAVIGQCADGLTAVTQIRELRPDLLFLDVQMPGLDGFEVLAALPPAERPAVIFVTAFEQHAIQAFEVCAVDYLLKPCSDARFASALLRAKEGIRQRHLGQLSARLEQLLEYVRNLESGASPQAARVAEIQPTAPEPANRIVVKADGALHFIKKQDVLWIEAQGDFVKVQTATKTQLVRETLQSFERKLDPAKFLRIHRSFVVNLDHVRRVETALYGDYSVFMADGTKLRLSRNYRGKLKTLLRPAGSK</sequence>
<evidence type="ECO:0000313" key="4">
    <source>
        <dbReference type="EMBL" id="ACB73993.1"/>
    </source>
</evidence>
<accession>B1ZUF0</accession>
<dbReference type="KEGG" id="ote:Oter_0704"/>
<dbReference type="GO" id="GO:0000156">
    <property type="term" value="F:phosphorelay response regulator activity"/>
    <property type="evidence" value="ECO:0007669"/>
    <property type="project" value="InterPro"/>
</dbReference>
<feature type="modified residue" description="4-aspartylphosphate" evidence="1">
    <location>
        <position position="56"/>
    </location>
</feature>
<protein>
    <submittedName>
        <fullName evidence="4">Two component transcriptional regulator, LytTR family</fullName>
    </submittedName>
</protein>
<organism evidence="4 5">
    <name type="scientific">Opitutus terrae (strain DSM 11246 / JCM 15787 / PB90-1)</name>
    <dbReference type="NCBI Taxonomy" id="452637"/>
    <lineage>
        <taxon>Bacteria</taxon>
        <taxon>Pseudomonadati</taxon>
        <taxon>Verrucomicrobiota</taxon>
        <taxon>Opitutia</taxon>
        <taxon>Opitutales</taxon>
        <taxon>Opitutaceae</taxon>
        <taxon>Opitutus</taxon>
    </lineage>
</organism>
<dbReference type="GO" id="GO:0003677">
    <property type="term" value="F:DNA binding"/>
    <property type="evidence" value="ECO:0007669"/>
    <property type="project" value="InterPro"/>
</dbReference>
<dbReference type="HOGENOM" id="CLU_000445_14_1_0"/>
<dbReference type="Pfam" id="PF00072">
    <property type="entry name" value="Response_reg"/>
    <property type="match status" value="1"/>
</dbReference>
<name>B1ZUF0_OPITP</name>
<feature type="domain" description="HTH LytTR-type" evidence="3">
    <location>
        <begin position="168"/>
        <end position="272"/>
    </location>
</feature>
<dbReference type="InterPro" id="IPR011006">
    <property type="entry name" value="CheY-like_superfamily"/>
</dbReference>
<evidence type="ECO:0000259" key="2">
    <source>
        <dbReference type="PROSITE" id="PS50110"/>
    </source>
</evidence>
<feature type="domain" description="Response regulatory" evidence="2">
    <location>
        <begin position="5"/>
        <end position="118"/>
    </location>
</feature>
<dbReference type="OrthoDB" id="9809318at2"/>
<dbReference type="eggNOG" id="COG3279">
    <property type="taxonomic scope" value="Bacteria"/>
</dbReference>
<dbReference type="InterPro" id="IPR007492">
    <property type="entry name" value="LytTR_DNA-bd_dom"/>
</dbReference>
<dbReference type="InterPro" id="IPR001789">
    <property type="entry name" value="Sig_transdc_resp-reg_receiver"/>
</dbReference>
<dbReference type="PANTHER" id="PTHR37299">
    <property type="entry name" value="TRANSCRIPTIONAL REGULATOR-RELATED"/>
    <property type="match status" value="1"/>
</dbReference>
<proteinExistence type="predicted"/>
<keyword evidence="5" id="KW-1185">Reference proteome</keyword>
<dbReference type="PROSITE" id="PS50930">
    <property type="entry name" value="HTH_LYTTR"/>
    <property type="match status" value="1"/>
</dbReference>
<dbReference type="SMART" id="SM00448">
    <property type="entry name" value="REC"/>
    <property type="match status" value="1"/>
</dbReference>
<dbReference type="Pfam" id="PF04397">
    <property type="entry name" value="LytTR"/>
    <property type="match status" value="1"/>
</dbReference>